<organism evidence="1 2">
    <name type="scientific">Vibrio quintilis</name>
    <dbReference type="NCBI Taxonomy" id="1117707"/>
    <lineage>
        <taxon>Bacteria</taxon>
        <taxon>Pseudomonadati</taxon>
        <taxon>Pseudomonadota</taxon>
        <taxon>Gammaproteobacteria</taxon>
        <taxon>Vibrionales</taxon>
        <taxon>Vibrionaceae</taxon>
        <taxon>Vibrio</taxon>
    </lineage>
</organism>
<protein>
    <submittedName>
        <fullName evidence="1">Uncharacterized protein</fullName>
    </submittedName>
</protein>
<dbReference type="OrthoDB" id="582093at2"/>
<sequence length="430" mass="49052">MDVLTRTTTVSIRDTYLERLPPEAFIDLVDGYEQVVIKVSTPSSRTMLDVAFCYMEASYVFEKLANSFNCSEIRNTKSGGGYEITVQEFDHAKLSALIFEFVCILSSNEYIDEDEAFSYIEKRQQFECDIYEIPLHFPDLIDLYYANMINGGLNEDGIELENRAPAHRYGYWHAAEYLCTEKKILYSQNCWVVPNEVDLKEIFKRNGYDERLSIIPANLLLINSEAMVLSENAALQVPMGEVIQGIACIHEVLPSDETGYFPHMLDKLNGGFFASSSNYNFFNSTKPSSFWNDNTAFELTASEFGEFVIFKTDTAKLIVFNVTTPPYTRTVNFLSAMNTISSSFEDGLTPTFSQPLDWNKLTDEEFECLCYDVIYYNSKFDWRTVKKMGRSRSRDGGRDIVVSSRRHLLPSAAPLRTVRATFTAYGSSLH</sequence>
<keyword evidence="2" id="KW-1185">Reference proteome</keyword>
<evidence type="ECO:0000313" key="1">
    <source>
        <dbReference type="EMBL" id="SHO57650.1"/>
    </source>
</evidence>
<gene>
    <name evidence="1" type="ORF">VQ7734_03420</name>
</gene>
<name>A0A1M7YYC8_9VIBR</name>
<dbReference type="EMBL" id="FRFG01000043">
    <property type="protein sequence ID" value="SHO57650.1"/>
    <property type="molecule type" value="Genomic_DNA"/>
</dbReference>
<evidence type="ECO:0000313" key="2">
    <source>
        <dbReference type="Proteomes" id="UP000184600"/>
    </source>
</evidence>
<dbReference type="Proteomes" id="UP000184600">
    <property type="component" value="Unassembled WGS sequence"/>
</dbReference>
<dbReference type="RefSeq" id="WP_073584781.1">
    <property type="nucleotide sequence ID" value="NZ_AP024897.1"/>
</dbReference>
<dbReference type="AlphaFoldDB" id="A0A1M7YYC8"/>
<accession>A0A1M7YYC8</accession>
<reference evidence="2" key="1">
    <citation type="submission" date="2016-12" db="EMBL/GenBank/DDBJ databases">
        <authorList>
            <person name="Rodrigo-Torres L."/>
            <person name="Arahal R.D."/>
            <person name="Lucena T."/>
        </authorList>
    </citation>
    <scope>NUCLEOTIDE SEQUENCE [LARGE SCALE GENOMIC DNA]</scope>
</reference>
<proteinExistence type="predicted"/>